<comment type="caution">
    <text evidence="1">The sequence shown here is derived from an EMBL/GenBank/DDBJ whole genome shotgun (WGS) entry which is preliminary data.</text>
</comment>
<sequence length="121" mass="13666">MPVEGPLPAPTNLEGSMVLEILASGVFTHTHEGNDLVVHCTGIVFVSRHTRFEDRMWRCKACRLDHPENYPANEWGVHVIHLIGVISSFSAEYRCACGRQYYVLRMLDNCVNCGLVLCAYR</sequence>
<organism evidence="1 2">
    <name type="scientific">Eretmocerus hayati</name>
    <dbReference type="NCBI Taxonomy" id="131215"/>
    <lineage>
        <taxon>Eukaryota</taxon>
        <taxon>Metazoa</taxon>
        <taxon>Ecdysozoa</taxon>
        <taxon>Arthropoda</taxon>
        <taxon>Hexapoda</taxon>
        <taxon>Insecta</taxon>
        <taxon>Pterygota</taxon>
        <taxon>Neoptera</taxon>
        <taxon>Endopterygota</taxon>
        <taxon>Hymenoptera</taxon>
        <taxon>Apocrita</taxon>
        <taxon>Proctotrupomorpha</taxon>
        <taxon>Chalcidoidea</taxon>
        <taxon>Aphelinidae</taxon>
        <taxon>Aphelininae</taxon>
        <taxon>Eretmocerus</taxon>
    </lineage>
</organism>
<proteinExistence type="predicted"/>
<name>A0ACC2NPI4_9HYME</name>
<dbReference type="EMBL" id="CM056743">
    <property type="protein sequence ID" value="KAJ8672778.1"/>
    <property type="molecule type" value="Genomic_DNA"/>
</dbReference>
<evidence type="ECO:0000313" key="1">
    <source>
        <dbReference type="EMBL" id="KAJ8672778.1"/>
    </source>
</evidence>
<evidence type="ECO:0000313" key="2">
    <source>
        <dbReference type="Proteomes" id="UP001239111"/>
    </source>
</evidence>
<gene>
    <name evidence="1" type="ORF">QAD02_004038</name>
</gene>
<keyword evidence="2" id="KW-1185">Reference proteome</keyword>
<protein>
    <submittedName>
        <fullName evidence="1">Uncharacterized protein</fullName>
    </submittedName>
</protein>
<accession>A0ACC2NPI4</accession>
<dbReference type="Proteomes" id="UP001239111">
    <property type="component" value="Chromosome 3"/>
</dbReference>
<reference evidence="1" key="1">
    <citation type="submission" date="2023-04" db="EMBL/GenBank/DDBJ databases">
        <title>A chromosome-level genome assembly of the parasitoid wasp Eretmocerus hayati.</title>
        <authorList>
            <person name="Zhong Y."/>
            <person name="Liu S."/>
            <person name="Liu Y."/>
        </authorList>
    </citation>
    <scope>NUCLEOTIDE SEQUENCE</scope>
    <source>
        <strain evidence="1">ZJU_SS_LIU_2023</strain>
    </source>
</reference>